<organism evidence="11">
    <name type="scientific">Chromera velia CCMP2878</name>
    <dbReference type="NCBI Taxonomy" id="1169474"/>
    <lineage>
        <taxon>Eukaryota</taxon>
        <taxon>Sar</taxon>
        <taxon>Alveolata</taxon>
        <taxon>Colpodellida</taxon>
        <taxon>Chromeraceae</taxon>
        <taxon>Chromera</taxon>
    </lineage>
</organism>
<evidence type="ECO:0000256" key="3">
    <source>
        <dbReference type="ARBA" id="ARBA00022679"/>
    </source>
</evidence>
<dbReference type="PANTHER" id="PTHR24356">
    <property type="entry name" value="SERINE/THREONINE-PROTEIN KINASE"/>
    <property type="match status" value="1"/>
</dbReference>
<dbReference type="Pfam" id="PF00069">
    <property type="entry name" value="Pkinase"/>
    <property type="match status" value="2"/>
</dbReference>
<dbReference type="InterPro" id="IPR011009">
    <property type="entry name" value="Kinase-like_dom_sf"/>
</dbReference>
<keyword evidence="4" id="KW-0547">Nucleotide-binding</keyword>
<evidence type="ECO:0000256" key="1">
    <source>
        <dbReference type="ARBA" id="ARBA00012513"/>
    </source>
</evidence>
<dbReference type="InterPro" id="IPR000719">
    <property type="entry name" value="Prot_kinase_dom"/>
</dbReference>
<dbReference type="FunFam" id="3.30.200.20:FF:000042">
    <property type="entry name" value="Aurora kinase A"/>
    <property type="match status" value="1"/>
</dbReference>
<dbReference type="EC" id="2.7.11.1" evidence="1"/>
<dbReference type="InterPro" id="IPR008271">
    <property type="entry name" value="Ser/Thr_kinase_AS"/>
</dbReference>
<evidence type="ECO:0000259" key="10">
    <source>
        <dbReference type="PROSITE" id="PS50011"/>
    </source>
</evidence>
<evidence type="ECO:0000256" key="7">
    <source>
        <dbReference type="ARBA" id="ARBA00047899"/>
    </source>
</evidence>
<reference evidence="11" key="1">
    <citation type="submission" date="2014-11" db="EMBL/GenBank/DDBJ databases">
        <authorList>
            <person name="Otto D Thomas"/>
            <person name="Naeem Raeece"/>
        </authorList>
    </citation>
    <scope>NUCLEOTIDE SEQUENCE</scope>
</reference>
<keyword evidence="5" id="KW-0418">Kinase</keyword>
<dbReference type="GO" id="GO:0004674">
    <property type="term" value="F:protein serine/threonine kinase activity"/>
    <property type="evidence" value="ECO:0007669"/>
    <property type="project" value="UniProtKB-KW"/>
</dbReference>
<comment type="catalytic activity">
    <reaction evidence="8">
        <text>L-seryl-[protein] + ATP = O-phospho-L-seryl-[protein] + ADP + H(+)</text>
        <dbReference type="Rhea" id="RHEA:17989"/>
        <dbReference type="Rhea" id="RHEA-COMP:9863"/>
        <dbReference type="Rhea" id="RHEA-COMP:11604"/>
        <dbReference type="ChEBI" id="CHEBI:15378"/>
        <dbReference type="ChEBI" id="CHEBI:29999"/>
        <dbReference type="ChEBI" id="CHEBI:30616"/>
        <dbReference type="ChEBI" id="CHEBI:83421"/>
        <dbReference type="ChEBI" id="CHEBI:456216"/>
        <dbReference type="EC" id="2.7.11.1"/>
    </reaction>
</comment>
<accession>A0A0G4HFN9</accession>
<sequence>MTMQGQRRRPCRGDFEFGSLLGRGALGKVFHVRDVSTHEEYALKILEKKQILEAGKGECVMRERKILSELRHPNVIRLHATFQDDKFLYFLLEPALRGDLGDHIKRYGYIPLEAARFYAAELVSALHQLQSKKVLHRDLKPENILIANDGHLRLIDFECATLVETRSAGAPDGCLPVCAQEPSPSGGQPPDTEDNSALDSNAPVTKTVTSVNAEKRTDAPQIPAQPGPPSNATPSASAKPDQRPALCGTTYYLAPESVLGRETAGFGIDCWALGCIVFQMLTGSSPFKRKTEAESFEATVQRDLRVPADLPEDAIDLIERLLSMEPSERLGNGPDGMAEVMHHPFFEGVDFSQLQRREPPDVLALLRQDRARRVAAVRGEASADEFRDGAPVGSYETACLTLSMEFTPCIGGDFVAAARQETLEGGSKS</sequence>
<name>A0A0G4HFN9_9ALVE</name>
<dbReference type="EMBL" id="CDMZ01002554">
    <property type="protein sequence ID" value="CEM42883.1"/>
    <property type="molecule type" value="Genomic_DNA"/>
</dbReference>
<dbReference type="SUPFAM" id="SSF56112">
    <property type="entry name" value="Protein kinase-like (PK-like)"/>
    <property type="match status" value="1"/>
</dbReference>
<proteinExistence type="predicted"/>
<evidence type="ECO:0000256" key="6">
    <source>
        <dbReference type="ARBA" id="ARBA00022840"/>
    </source>
</evidence>
<dbReference type="PhylomeDB" id="A0A0G4HFN9"/>
<dbReference type="Gene3D" id="1.10.510.10">
    <property type="entry name" value="Transferase(Phosphotransferase) domain 1"/>
    <property type="match status" value="2"/>
</dbReference>
<feature type="region of interest" description="Disordered" evidence="9">
    <location>
        <begin position="173"/>
        <end position="242"/>
    </location>
</feature>
<keyword evidence="6" id="KW-0067">ATP-binding</keyword>
<feature type="compositionally biased region" description="Polar residues" evidence="9">
    <location>
        <begin position="197"/>
        <end position="212"/>
    </location>
</feature>
<comment type="catalytic activity">
    <reaction evidence="7">
        <text>L-threonyl-[protein] + ATP = O-phospho-L-threonyl-[protein] + ADP + H(+)</text>
        <dbReference type="Rhea" id="RHEA:46608"/>
        <dbReference type="Rhea" id="RHEA-COMP:11060"/>
        <dbReference type="Rhea" id="RHEA-COMP:11605"/>
        <dbReference type="ChEBI" id="CHEBI:15378"/>
        <dbReference type="ChEBI" id="CHEBI:30013"/>
        <dbReference type="ChEBI" id="CHEBI:30616"/>
        <dbReference type="ChEBI" id="CHEBI:61977"/>
        <dbReference type="ChEBI" id="CHEBI:456216"/>
        <dbReference type="EC" id="2.7.11.1"/>
    </reaction>
</comment>
<gene>
    <name evidence="11" type="ORF">Cvel_27116</name>
</gene>
<evidence type="ECO:0000256" key="2">
    <source>
        <dbReference type="ARBA" id="ARBA00022527"/>
    </source>
</evidence>
<dbReference type="PROSITE" id="PS00108">
    <property type="entry name" value="PROTEIN_KINASE_ST"/>
    <property type="match status" value="1"/>
</dbReference>
<evidence type="ECO:0000256" key="8">
    <source>
        <dbReference type="ARBA" id="ARBA00048679"/>
    </source>
</evidence>
<evidence type="ECO:0000256" key="4">
    <source>
        <dbReference type="ARBA" id="ARBA00022741"/>
    </source>
</evidence>
<keyword evidence="3" id="KW-0808">Transferase</keyword>
<dbReference type="PROSITE" id="PS50011">
    <property type="entry name" value="PROTEIN_KINASE_DOM"/>
    <property type="match status" value="1"/>
</dbReference>
<dbReference type="GO" id="GO:0035556">
    <property type="term" value="P:intracellular signal transduction"/>
    <property type="evidence" value="ECO:0007669"/>
    <property type="project" value="TreeGrafter"/>
</dbReference>
<evidence type="ECO:0000256" key="9">
    <source>
        <dbReference type="SAM" id="MobiDB-lite"/>
    </source>
</evidence>
<dbReference type="AlphaFoldDB" id="A0A0G4HFN9"/>
<dbReference type="PANTHER" id="PTHR24356:SF163">
    <property type="entry name" value="3-PHOSPHOINOSITIDE-DEPENDENT PROTEIN KINASE 1-RELATED"/>
    <property type="match status" value="1"/>
</dbReference>
<dbReference type="GO" id="GO:0005524">
    <property type="term" value="F:ATP binding"/>
    <property type="evidence" value="ECO:0007669"/>
    <property type="project" value="UniProtKB-KW"/>
</dbReference>
<keyword evidence="2" id="KW-0723">Serine/threonine-protein kinase</keyword>
<dbReference type="SMART" id="SM00220">
    <property type="entry name" value="S_TKc"/>
    <property type="match status" value="1"/>
</dbReference>
<evidence type="ECO:0000256" key="5">
    <source>
        <dbReference type="ARBA" id="ARBA00022777"/>
    </source>
</evidence>
<dbReference type="InterPro" id="IPR050236">
    <property type="entry name" value="Ser_Thr_kinase_AGC"/>
</dbReference>
<evidence type="ECO:0000313" key="11">
    <source>
        <dbReference type="EMBL" id="CEM42883.1"/>
    </source>
</evidence>
<feature type="domain" description="Protein kinase" evidence="10">
    <location>
        <begin position="15"/>
        <end position="346"/>
    </location>
</feature>
<protein>
    <recommendedName>
        <fullName evidence="1">non-specific serine/threonine protein kinase</fullName>
        <ecNumber evidence="1">2.7.11.1</ecNumber>
    </recommendedName>
</protein>
<dbReference type="Gene3D" id="3.30.200.20">
    <property type="entry name" value="Phosphorylase Kinase, domain 1"/>
    <property type="match status" value="1"/>
</dbReference>
<dbReference type="VEuPathDB" id="CryptoDB:Cvel_27116"/>